<organism evidence="5 6">
    <name type="scientific">Candidatus Clostridium stratigraminis</name>
    <dbReference type="NCBI Taxonomy" id="3381661"/>
    <lineage>
        <taxon>Bacteria</taxon>
        <taxon>Bacillati</taxon>
        <taxon>Bacillota</taxon>
        <taxon>Clostridia</taxon>
        <taxon>Eubacteriales</taxon>
        <taxon>Clostridiaceae</taxon>
        <taxon>Clostridium</taxon>
    </lineage>
</organism>
<gene>
    <name evidence="5" type="ORF">ACJDUG_02145</name>
</gene>
<dbReference type="PANTHER" id="PTHR30535:SF34">
    <property type="entry name" value="MOLYBDATE-BINDING PROTEIN MOLA"/>
    <property type="match status" value="1"/>
</dbReference>
<dbReference type="Gene3D" id="3.40.50.1980">
    <property type="entry name" value="Nitrogenase molybdenum iron protein domain"/>
    <property type="match status" value="2"/>
</dbReference>
<comment type="caution">
    <text evidence="5">The sequence shown here is derived from an EMBL/GenBank/DDBJ whole genome shotgun (WGS) entry which is preliminary data.</text>
</comment>
<proteinExistence type="inferred from homology"/>
<evidence type="ECO:0000313" key="5">
    <source>
        <dbReference type="EMBL" id="MFL0245776.1"/>
    </source>
</evidence>
<dbReference type="CDD" id="cd01143">
    <property type="entry name" value="YvrC"/>
    <property type="match status" value="1"/>
</dbReference>
<dbReference type="NCBIfam" id="NF038402">
    <property type="entry name" value="TroA_like"/>
    <property type="match status" value="1"/>
</dbReference>
<comment type="similarity">
    <text evidence="1">Belongs to the bacterial solute-binding protein 8 family.</text>
</comment>
<dbReference type="EMBL" id="JBJHZZ010000001">
    <property type="protein sequence ID" value="MFL0245776.1"/>
    <property type="molecule type" value="Genomic_DNA"/>
</dbReference>
<dbReference type="Pfam" id="PF01497">
    <property type="entry name" value="Peripla_BP_2"/>
    <property type="match status" value="1"/>
</dbReference>
<sequence>MKKLISLIMSLILVFAVTLTGCSTKNTANTAADQTNKEVSNTKYPLKITDAFKREVSLDKEPERIVSVSPSITEIIYSLGKGSKLVGRTDYDDYPSEVTKVNSIGNLTNPSEEKIIDLKPDVVFVSDITSKDTVKKLEDLNIKVIVYSGEQSFDATYKNIDSIAEVLNAKDKANTIIDGMKAKVKEVEDKVKDAKKPSVYYVVGYGQSGDFTSGKGTFIGQMIELAGGTNAANDVEGWNYSVEKLVSKNPDIMICSKFFDTKKGIEATAGYKDLKAVKENKLLEIDDNLINRQGPRLADGLEAMAKLIHPELFK</sequence>
<accession>A0ABW8T0E0</accession>
<feature type="domain" description="Fe/B12 periplasmic-binding" evidence="4">
    <location>
        <begin position="64"/>
        <end position="312"/>
    </location>
</feature>
<protein>
    <submittedName>
        <fullName evidence="5">ABC transporter substrate-binding protein</fullName>
    </submittedName>
</protein>
<feature type="chain" id="PRO_5047228677" evidence="3">
    <location>
        <begin position="29"/>
        <end position="314"/>
    </location>
</feature>
<dbReference type="InterPro" id="IPR050902">
    <property type="entry name" value="ABC_Transporter_SBP"/>
</dbReference>
<evidence type="ECO:0000256" key="2">
    <source>
        <dbReference type="ARBA" id="ARBA00022729"/>
    </source>
</evidence>
<dbReference type="Proteomes" id="UP001623591">
    <property type="component" value="Unassembled WGS sequence"/>
</dbReference>
<keyword evidence="6" id="KW-1185">Reference proteome</keyword>
<dbReference type="SUPFAM" id="SSF53807">
    <property type="entry name" value="Helical backbone' metal receptor"/>
    <property type="match status" value="1"/>
</dbReference>
<feature type="signal peptide" evidence="3">
    <location>
        <begin position="1"/>
        <end position="28"/>
    </location>
</feature>
<dbReference type="InterPro" id="IPR002491">
    <property type="entry name" value="ABC_transptr_periplasmic_BD"/>
</dbReference>
<evidence type="ECO:0000259" key="4">
    <source>
        <dbReference type="PROSITE" id="PS50983"/>
    </source>
</evidence>
<evidence type="ECO:0000313" key="6">
    <source>
        <dbReference type="Proteomes" id="UP001623591"/>
    </source>
</evidence>
<dbReference type="PANTHER" id="PTHR30535">
    <property type="entry name" value="VITAMIN B12-BINDING PROTEIN"/>
    <property type="match status" value="1"/>
</dbReference>
<evidence type="ECO:0000256" key="3">
    <source>
        <dbReference type="SAM" id="SignalP"/>
    </source>
</evidence>
<evidence type="ECO:0000256" key="1">
    <source>
        <dbReference type="ARBA" id="ARBA00008814"/>
    </source>
</evidence>
<keyword evidence="2 3" id="KW-0732">Signal</keyword>
<dbReference type="PROSITE" id="PS51257">
    <property type="entry name" value="PROKAR_LIPOPROTEIN"/>
    <property type="match status" value="1"/>
</dbReference>
<dbReference type="PROSITE" id="PS50983">
    <property type="entry name" value="FE_B12_PBP"/>
    <property type="match status" value="1"/>
</dbReference>
<reference evidence="5 6" key="1">
    <citation type="submission" date="2024-11" db="EMBL/GenBank/DDBJ databases">
        <authorList>
            <person name="Heng Y.C."/>
            <person name="Lim A.C.H."/>
            <person name="Lee J.K.Y."/>
            <person name="Kittelmann S."/>
        </authorList>
    </citation>
    <scope>NUCLEOTIDE SEQUENCE [LARGE SCALE GENOMIC DNA]</scope>
    <source>
        <strain evidence="5 6">WILCCON 0185</strain>
    </source>
</reference>
<name>A0ABW8T0E0_9CLOT</name>
<dbReference type="InterPro" id="IPR054828">
    <property type="entry name" value="Vit_B12_bind_prot"/>
</dbReference>
<dbReference type="RefSeq" id="WP_406768230.1">
    <property type="nucleotide sequence ID" value="NZ_JBJHZZ010000001.1"/>
</dbReference>